<dbReference type="EMBL" id="QGNW01000030">
    <property type="protein sequence ID" value="RVX11563.1"/>
    <property type="molecule type" value="Genomic_DNA"/>
</dbReference>
<gene>
    <name evidence="3" type="ORF">CK203_015848</name>
    <name evidence="2" type="ORF">CK203_103377</name>
</gene>
<evidence type="ECO:0000256" key="1">
    <source>
        <dbReference type="SAM" id="MobiDB-lite"/>
    </source>
</evidence>
<accession>A0A438JRI8</accession>
<evidence type="ECO:0000313" key="2">
    <source>
        <dbReference type="EMBL" id="RVW47742.1"/>
    </source>
</evidence>
<reference evidence="3 4" key="1">
    <citation type="journal article" date="2018" name="PLoS Genet.">
        <title>Population sequencing reveals clonal diversity and ancestral inbreeding in the grapevine cultivar Chardonnay.</title>
        <authorList>
            <person name="Roach M.J."/>
            <person name="Johnson D.L."/>
            <person name="Bohlmann J."/>
            <person name="van Vuuren H.J."/>
            <person name="Jones S.J."/>
            <person name="Pretorius I.S."/>
            <person name="Schmidt S.A."/>
            <person name="Borneman A.R."/>
        </authorList>
    </citation>
    <scope>NUCLEOTIDE SEQUENCE [LARGE SCALE GENOMIC DNA]</scope>
    <source>
        <strain evidence="4">cv. Chardonnay</strain>
        <strain evidence="3">I10V1</strain>
        <tissue evidence="3">Leaf</tissue>
    </source>
</reference>
<evidence type="ECO:0000313" key="3">
    <source>
        <dbReference type="EMBL" id="RVX11563.1"/>
    </source>
</evidence>
<dbReference type="EMBL" id="QGNW01001269">
    <property type="protein sequence ID" value="RVW47742.1"/>
    <property type="molecule type" value="Genomic_DNA"/>
</dbReference>
<proteinExistence type="predicted"/>
<organism evidence="3 4">
    <name type="scientific">Vitis vinifera</name>
    <name type="common">Grape</name>
    <dbReference type="NCBI Taxonomy" id="29760"/>
    <lineage>
        <taxon>Eukaryota</taxon>
        <taxon>Viridiplantae</taxon>
        <taxon>Streptophyta</taxon>
        <taxon>Embryophyta</taxon>
        <taxon>Tracheophyta</taxon>
        <taxon>Spermatophyta</taxon>
        <taxon>Magnoliopsida</taxon>
        <taxon>eudicotyledons</taxon>
        <taxon>Gunneridae</taxon>
        <taxon>Pentapetalae</taxon>
        <taxon>rosids</taxon>
        <taxon>Vitales</taxon>
        <taxon>Vitaceae</taxon>
        <taxon>Viteae</taxon>
        <taxon>Vitis</taxon>
    </lineage>
</organism>
<protein>
    <submittedName>
        <fullName evidence="3">Uncharacterized protein</fullName>
    </submittedName>
</protein>
<name>A0A438JRI8_VITVI</name>
<comment type="caution">
    <text evidence="3">The sequence shown here is derived from an EMBL/GenBank/DDBJ whole genome shotgun (WGS) entry which is preliminary data.</text>
</comment>
<sequence length="75" mass="8386">MLLQDKLVETSSKAIIPSAPPLDVATYSLMMQHMDQNEHLPCEEFAVFKPDRRALLSPKDSIPPPLQAKPPNSFL</sequence>
<dbReference type="AlphaFoldDB" id="A0A438JRI8"/>
<dbReference type="Proteomes" id="UP000288805">
    <property type="component" value="Unassembled WGS sequence"/>
</dbReference>
<evidence type="ECO:0000313" key="4">
    <source>
        <dbReference type="Proteomes" id="UP000288805"/>
    </source>
</evidence>
<feature type="region of interest" description="Disordered" evidence="1">
    <location>
        <begin position="56"/>
        <end position="75"/>
    </location>
</feature>